<proteinExistence type="predicted"/>
<dbReference type="Proteomes" id="UP000321863">
    <property type="component" value="Unassembled WGS sequence"/>
</dbReference>
<dbReference type="PANTHER" id="PTHR35446:SF2">
    <property type="entry name" value="CARBOXYMUCONOLACTONE DECARBOXYLASE-LIKE DOMAIN-CONTAINING PROTEIN"/>
    <property type="match status" value="1"/>
</dbReference>
<organism evidence="2 3">
    <name type="scientific">Chryseobacterium hagamense</name>
    <dbReference type="NCBI Taxonomy" id="395935"/>
    <lineage>
        <taxon>Bacteria</taxon>
        <taxon>Pseudomonadati</taxon>
        <taxon>Bacteroidota</taxon>
        <taxon>Flavobacteriia</taxon>
        <taxon>Flavobacteriales</taxon>
        <taxon>Weeksellaceae</taxon>
        <taxon>Chryseobacterium group</taxon>
        <taxon>Chryseobacterium</taxon>
    </lineage>
</organism>
<reference evidence="2 3" key="1">
    <citation type="submission" date="2019-07" db="EMBL/GenBank/DDBJ databases">
        <title>Whole genome shotgun sequence of Chryseobacterium hagamense NBRC 105253.</title>
        <authorList>
            <person name="Hosoyama A."/>
            <person name="Uohara A."/>
            <person name="Ohji S."/>
            <person name="Ichikawa N."/>
        </authorList>
    </citation>
    <scope>NUCLEOTIDE SEQUENCE [LARGE SCALE GENOMIC DNA]</scope>
    <source>
        <strain evidence="2 3">NBRC 105253</strain>
    </source>
</reference>
<dbReference type="InterPro" id="IPR003779">
    <property type="entry name" value="CMD-like"/>
</dbReference>
<dbReference type="PANTHER" id="PTHR35446">
    <property type="entry name" value="SI:CH211-175M2.5"/>
    <property type="match status" value="1"/>
</dbReference>
<dbReference type="NCBIfam" id="TIGR00778">
    <property type="entry name" value="ahpD_dom"/>
    <property type="match status" value="1"/>
</dbReference>
<dbReference type="InterPro" id="IPR004675">
    <property type="entry name" value="AhpD_core"/>
</dbReference>
<dbReference type="GO" id="GO:0051920">
    <property type="term" value="F:peroxiredoxin activity"/>
    <property type="evidence" value="ECO:0007669"/>
    <property type="project" value="InterPro"/>
</dbReference>
<comment type="caution">
    <text evidence="2">The sequence shown here is derived from an EMBL/GenBank/DDBJ whole genome shotgun (WGS) entry which is preliminary data.</text>
</comment>
<accession>A0A511YN65</accession>
<dbReference type="SUPFAM" id="SSF69118">
    <property type="entry name" value="AhpD-like"/>
    <property type="match status" value="1"/>
</dbReference>
<sequence length="192" mass="21950">MLIPLICAFAYSNFISIQKSHFLNPFKIFAIRKWELCLRTFKQIKMSTRFNMDEVHPAAYQAGAGMEKALQNSFLTPIQKELIKIRASQINGCAFCLDMHTKDALKYSETPQRIFLLNAWKDARELYTEEEQVILAVAEEVTLISHKGLTEETYQKAKQIFNETQIADIIMAAVAINMWNRIAISTHMAVAG</sequence>
<evidence type="ECO:0000313" key="3">
    <source>
        <dbReference type="Proteomes" id="UP000321863"/>
    </source>
</evidence>
<dbReference type="EMBL" id="BJYJ01000011">
    <property type="protein sequence ID" value="GEN76642.1"/>
    <property type="molecule type" value="Genomic_DNA"/>
</dbReference>
<evidence type="ECO:0000313" key="2">
    <source>
        <dbReference type="EMBL" id="GEN76642.1"/>
    </source>
</evidence>
<protein>
    <recommendedName>
        <fullName evidence="1">Carboxymuconolactone decarboxylase-like domain-containing protein</fullName>
    </recommendedName>
</protein>
<feature type="domain" description="Carboxymuconolactone decarboxylase-like" evidence="1">
    <location>
        <begin position="65"/>
        <end position="138"/>
    </location>
</feature>
<name>A0A511YN65_9FLAO</name>
<dbReference type="AlphaFoldDB" id="A0A511YN65"/>
<dbReference type="Gene3D" id="1.20.1290.10">
    <property type="entry name" value="AhpD-like"/>
    <property type="match status" value="1"/>
</dbReference>
<dbReference type="Pfam" id="PF02627">
    <property type="entry name" value="CMD"/>
    <property type="match status" value="1"/>
</dbReference>
<dbReference type="InterPro" id="IPR029032">
    <property type="entry name" value="AhpD-like"/>
</dbReference>
<gene>
    <name evidence="2" type="ORF">CHA01nite_23820</name>
</gene>
<evidence type="ECO:0000259" key="1">
    <source>
        <dbReference type="Pfam" id="PF02627"/>
    </source>
</evidence>
<keyword evidence="3" id="KW-1185">Reference proteome</keyword>